<keyword evidence="2" id="KW-0012">Acyltransferase</keyword>
<evidence type="ECO:0000256" key="2">
    <source>
        <dbReference type="ARBA" id="ARBA00023315"/>
    </source>
</evidence>
<protein>
    <submittedName>
        <fullName evidence="4">GNAT family N-acetyltransferase</fullName>
    </submittedName>
</protein>
<dbReference type="Proteomes" id="UP001195660">
    <property type="component" value="Unassembled WGS sequence"/>
</dbReference>
<dbReference type="PANTHER" id="PTHR43877">
    <property type="entry name" value="AMINOALKYLPHOSPHONATE N-ACETYLTRANSFERASE-RELATED-RELATED"/>
    <property type="match status" value="1"/>
</dbReference>
<dbReference type="InterPro" id="IPR016181">
    <property type="entry name" value="Acyl_CoA_acyltransferase"/>
</dbReference>
<evidence type="ECO:0000259" key="3">
    <source>
        <dbReference type="PROSITE" id="PS51186"/>
    </source>
</evidence>
<dbReference type="SUPFAM" id="SSF55729">
    <property type="entry name" value="Acyl-CoA N-acyltransferases (Nat)"/>
    <property type="match status" value="1"/>
</dbReference>
<dbReference type="EMBL" id="WOFE01000006">
    <property type="protein sequence ID" value="MBM5572298.1"/>
    <property type="molecule type" value="Genomic_DNA"/>
</dbReference>
<sequence length="146" mass="15910">MQLRPAGEGDLDGILRLLRELNPDDPELAADVAQANWLAMLNQSGLTVCVAELAGELVAKATLLIVPNLTRNARPYALIENVVTLPTHRKRGFARAVLQFALARAWQANCYKAMLSTSARSSGVLEFYRRCGFVDGIKTGFIAVPD</sequence>
<gene>
    <name evidence="4" type="ORF">GM173_12020</name>
</gene>
<dbReference type="RefSeq" id="WP_203571629.1">
    <property type="nucleotide sequence ID" value="NZ_WOFE01000006.1"/>
</dbReference>
<keyword evidence="5" id="KW-1185">Reference proteome</keyword>
<organism evidence="4 5">
    <name type="scientific">Deefgea chitinilytica</name>
    <dbReference type="NCBI Taxonomy" id="570276"/>
    <lineage>
        <taxon>Bacteria</taxon>
        <taxon>Pseudomonadati</taxon>
        <taxon>Pseudomonadota</taxon>
        <taxon>Betaproteobacteria</taxon>
        <taxon>Neisseriales</taxon>
        <taxon>Chitinibacteraceae</taxon>
        <taxon>Deefgea</taxon>
    </lineage>
</organism>
<name>A0ABS2CDR3_9NEIS</name>
<dbReference type="Gene3D" id="3.40.630.30">
    <property type="match status" value="1"/>
</dbReference>
<reference evidence="4 5" key="1">
    <citation type="submission" date="2019-11" db="EMBL/GenBank/DDBJ databases">
        <title>Novel Deefgea species.</title>
        <authorList>
            <person name="Han J.-H."/>
        </authorList>
    </citation>
    <scope>NUCLEOTIDE SEQUENCE [LARGE SCALE GENOMIC DNA]</scope>
    <source>
        <strain evidence="4 5">LMG 24817</strain>
    </source>
</reference>
<comment type="caution">
    <text evidence="4">The sequence shown here is derived from an EMBL/GenBank/DDBJ whole genome shotgun (WGS) entry which is preliminary data.</text>
</comment>
<dbReference type="PROSITE" id="PS51186">
    <property type="entry name" value="GNAT"/>
    <property type="match status" value="1"/>
</dbReference>
<dbReference type="InterPro" id="IPR050832">
    <property type="entry name" value="Bact_Acetyltransf"/>
</dbReference>
<evidence type="ECO:0000313" key="5">
    <source>
        <dbReference type="Proteomes" id="UP001195660"/>
    </source>
</evidence>
<dbReference type="InterPro" id="IPR000182">
    <property type="entry name" value="GNAT_dom"/>
</dbReference>
<proteinExistence type="predicted"/>
<evidence type="ECO:0000313" key="4">
    <source>
        <dbReference type="EMBL" id="MBM5572298.1"/>
    </source>
</evidence>
<keyword evidence="1" id="KW-0808">Transferase</keyword>
<accession>A0ABS2CDR3</accession>
<feature type="domain" description="N-acetyltransferase" evidence="3">
    <location>
        <begin position="1"/>
        <end position="146"/>
    </location>
</feature>
<dbReference type="Pfam" id="PF00583">
    <property type="entry name" value="Acetyltransf_1"/>
    <property type="match status" value="1"/>
</dbReference>
<evidence type="ECO:0000256" key="1">
    <source>
        <dbReference type="ARBA" id="ARBA00022679"/>
    </source>
</evidence>